<feature type="domain" description="Myb-like" evidence="2">
    <location>
        <begin position="180"/>
        <end position="234"/>
    </location>
</feature>
<dbReference type="EMBL" id="JABWDY010039892">
    <property type="protein sequence ID" value="KAF5178597.1"/>
    <property type="molecule type" value="Genomic_DNA"/>
</dbReference>
<dbReference type="Pfam" id="PF00249">
    <property type="entry name" value="Myb_DNA-binding"/>
    <property type="match status" value="2"/>
</dbReference>
<dbReference type="Gene3D" id="1.10.10.60">
    <property type="entry name" value="Homeodomain-like"/>
    <property type="match status" value="2"/>
</dbReference>
<sequence>MCMNELSCQPTFPLGRPMDPIRPMVGGEFVLAEPSEGGGLVHDYQYCNQYRLNGMLSNFDSDESIIHLSFVLLNMFVYGNSNRDVVGSMSDFRKNGMNTFQYESCSDLHLNTENMARTEDRSQILLDSMKNVVHAHAHADTGGFGSSNDQFPCVNEDNRFNEEARQMTEKNNGKAHKKSSGSNNRGQWTAEEDSKLIRLMHKHKNSRKLWATVSRSMDGSRLGKQCRERWNNHLKPGIDKNKKWTEDEDRAIVDGHKKYRNRWADIAKAIPGRTEISVKNRWNNTCKRKLSAEGKKRQSNRPLPSATLQQYIISINKNSSGTTNNFQEEPTSSYYIPVLADNLEVPIPPADQGNEGVVYPNLPFDLDMSMCDEEMFKILN</sequence>
<gene>
    <name evidence="4" type="ORF">FRX31_031816</name>
</gene>
<feature type="region of interest" description="Disordered" evidence="1">
    <location>
        <begin position="165"/>
        <end position="189"/>
    </location>
</feature>
<dbReference type="PROSITE" id="PS50090">
    <property type="entry name" value="MYB_LIKE"/>
    <property type="match status" value="2"/>
</dbReference>
<dbReference type="PANTHER" id="PTHR45614">
    <property type="entry name" value="MYB PROTEIN-RELATED"/>
    <property type="match status" value="1"/>
</dbReference>
<dbReference type="CDD" id="cd00167">
    <property type="entry name" value="SANT"/>
    <property type="match status" value="2"/>
</dbReference>
<dbReference type="GO" id="GO:0000981">
    <property type="term" value="F:DNA-binding transcription factor activity, RNA polymerase II-specific"/>
    <property type="evidence" value="ECO:0007669"/>
    <property type="project" value="TreeGrafter"/>
</dbReference>
<keyword evidence="5" id="KW-1185">Reference proteome</keyword>
<feature type="domain" description="Myb-like" evidence="2">
    <location>
        <begin position="240"/>
        <end position="286"/>
    </location>
</feature>
<organism evidence="4 5">
    <name type="scientific">Thalictrum thalictroides</name>
    <name type="common">Rue-anemone</name>
    <name type="synonym">Anemone thalictroides</name>
    <dbReference type="NCBI Taxonomy" id="46969"/>
    <lineage>
        <taxon>Eukaryota</taxon>
        <taxon>Viridiplantae</taxon>
        <taxon>Streptophyta</taxon>
        <taxon>Embryophyta</taxon>
        <taxon>Tracheophyta</taxon>
        <taxon>Spermatophyta</taxon>
        <taxon>Magnoliopsida</taxon>
        <taxon>Ranunculales</taxon>
        <taxon>Ranunculaceae</taxon>
        <taxon>Thalictroideae</taxon>
        <taxon>Thalictrum</taxon>
    </lineage>
</organism>
<reference evidence="4 5" key="1">
    <citation type="submission" date="2020-06" db="EMBL/GenBank/DDBJ databases">
        <title>Transcriptomic and genomic resources for Thalictrum thalictroides and T. hernandezii: Facilitating candidate gene discovery in an emerging model plant lineage.</title>
        <authorList>
            <person name="Arias T."/>
            <person name="Riano-Pachon D.M."/>
            <person name="Di Stilio V.S."/>
        </authorList>
    </citation>
    <scope>NUCLEOTIDE SEQUENCE [LARGE SCALE GENOMIC DNA]</scope>
    <source>
        <strain evidence="5">cv. WT478/WT964</strain>
        <tissue evidence="4">Leaves</tissue>
    </source>
</reference>
<dbReference type="InterPro" id="IPR009057">
    <property type="entry name" value="Homeodomain-like_sf"/>
</dbReference>
<feature type="domain" description="HTH myb-type" evidence="3">
    <location>
        <begin position="243"/>
        <end position="290"/>
    </location>
</feature>
<dbReference type="SMART" id="SM00717">
    <property type="entry name" value="SANT"/>
    <property type="match status" value="2"/>
</dbReference>
<evidence type="ECO:0000256" key="1">
    <source>
        <dbReference type="SAM" id="MobiDB-lite"/>
    </source>
</evidence>
<dbReference type="SUPFAM" id="SSF46689">
    <property type="entry name" value="Homeodomain-like"/>
    <property type="match status" value="1"/>
</dbReference>
<dbReference type="AlphaFoldDB" id="A0A7J6V149"/>
<evidence type="ECO:0000313" key="4">
    <source>
        <dbReference type="EMBL" id="KAF5178597.1"/>
    </source>
</evidence>
<accession>A0A7J6V149</accession>
<evidence type="ECO:0000259" key="3">
    <source>
        <dbReference type="PROSITE" id="PS51294"/>
    </source>
</evidence>
<protein>
    <submittedName>
        <fullName evidence="4">Myb protein</fullName>
    </submittedName>
</protein>
<feature type="domain" description="HTH myb-type" evidence="3">
    <location>
        <begin position="184"/>
        <end position="238"/>
    </location>
</feature>
<evidence type="ECO:0000259" key="2">
    <source>
        <dbReference type="PROSITE" id="PS50090"/>
    </source>
</evidence>
<dbReference type="PROSITE" id="PS51294">
    <property type="entry name" value="HTH_MYB"/>
    <property type="match status" value="2"/>
</dbReference>
<dbReference type="InterPro" id="IPR001005">
    <property type="entry name" value="SANT/Myb"/>
</dbReference>
<evidence type="ECO:0000313" key="5">
    <source>
        <dbReference type="Proteomes" id="UP000554482"/>
    </source>
</evidence>
<name>A0A7J6V149_THATH</name>
<dbReference type="InterPro" id="IPR050560">
    <property type="entry name" value="MYB_TF"/>
</dbReference>
<dbReference type="PANTHER" id="PTHR45614:SF218">
    <property type="entry name" value="TRANSCRIPTION FACTOR MYB119-RELATED"/>
    <property type="match status" value="1"/>
</dbReference>
<comment type="caution">
    <text evidence="4">The sequence shown here is derived from an EMBL/GenBank/DDBJ whole genome shotgun (WGS) entry which is preliminary data.</text>
</comment>
<dbReference type="GO" id="GO:0000978">
    <property type="term" value="F:RNA polymerase II cis-regulatory region sequence-specific DNA binding"/>
    <property type="evidence" value="ECO:0007669"/>
    <property type="project" value="TreeGrafter"/>
</dbReference>
<dbReference type="InterPro" id="IPR017930">
    <property type="entry name" value="Myb_dom"/>
</dbReference>
<dbReference type="Proteomes" id="UP000554482">
    <property type="component" value="Unassembled WGS sequence"/>
</dbReference>
<dbReference type="OrthoDB" id="2143914at2759"/>
<proteinExistence type="predicted"/>
<dbReference type="GO" id="GO:0005634">
    <property type="term" value="C:nucleus"/>
    <property type="evidence" value="ECO:0007669"/>
    <property type="project" value="TreeGrafter"/>
</dbReference>